<dbReference type="GeneID" id="68665132"/>
<geneLocation type="mitochondrion" evidence="1"/>
<keyword evidence="1" id="KW-0496">Mitochondrion</keyword>
<evidence type="ECO:0000313" key="1">
    <source>
        <dbReference type="EMBL" id="UBU98414.1"/>
    </source>
</evidence>
<protein>
    <submittedName>
        <fullName evidence="1">Uncharacterized protein</fullName>
    </submittedName>
</protein>
<dbReference type="AlphaFoldDB" id="A0A8K1I7T0"/>
<organism evidence="1">
    <name type="scientific">Morchella brunnea</name>
    <dbReference type="NCBI Taxonomy" id="1174671"/>
    <lineage>
        <taxon>Eukaryota</taxon>
        <taxon>Fungi</taxon>
        <taxon>Dikarya</taxon>
        <taxon>Ascomycota</taxon>
        <taxon>Pezizomycotina</taxon>
        <taxon>Pezizomycetes</taxon>
        <taxon>Pezizales</taxon>
        <taxon>Morchellaceae</taxon>
        <taxon>Morchella</taxon>
    </lineage>
</organism>
<reference evidence="1" key="1">
    <citation type="submission" date="2021-01" db="EMBL/GenBank/DDBJ databases">
        <authorList>
            <person name="Sun H.-H."/>
            <person name="Zhang S."/>
            <person name="Zhang Y.-J."/>
        </authorList>
    </citation>
    <scope>NUCLEOTIDE SEQUENCE</scope>
    <source>
        <strain evidence="1">CMM1</strain>
    </source>
</reference>
<proteinExistence type="predicted"/>
<accession>A0A8K1I7T0</accession>
<sequence length="108" mass="12024">MQTKTRFSCTPTPPQPHPAFLAHFIPPPPPRMPPPCPPSLSDKTRTPPTLCVRPRSRLASFKYICMSTYVCRNPGRIAPIPPQLPSIDSCKTSTGFAGRHMHRLTEYG</sequence>
<dbReference type="RefSeq" id="YP_010218815.1">
    <property type="nucleotide sequence ID" value="NC_058917.1"/>
</dbReference>
<gene>
    <name evidence="1" type="primary">orf108G</name>
</gene>
<dbReference type="EMBL" id="MW538937">
    <property type="protein sequence ID" value="UBU98414.1"/>
    <property type="molecule type" value="Genomic_DNA"/>
</dbReference>
<name>A0A8K1I7T0_9PEZI</name>